<reference evidence="2 3" key="1">
    <citation type="submission" date="2015-10" db="EMBL/GenBank/DDBJ databases">
        <title>Full genome of DAOMC 229536 Phialocephala scopiformis, a fungal endophyte of spruce producing the potent anti-insectan compound rugulosin.</title>
        <authorList>
            <consortium name="DOE Joint Genome Institute"/>
            <person name="Walker A.K."/>
            <person name="Frasz S.L."/>
            <person name="Seifert K.A."/>
            <person name="Miller J.D."/>
            <person name="Mondo S.J."/>
            <person name="Labutti K."/>
            <person name="Lipzen A."/>
            <person name="Dockter R."/>
            <person name="Kennedy M."/>
            <person name="Grigoriev I.V."/>
            <person name="Spatafora J.W."/>
        </authorList>
    </citation>
    <scope>NUCLEOTIDE SEQUENCE [LARGE SCALE GENOMIC DNA]</scope>
    <source>
        <strain evidence="2 3">CBS 120377</strain>
    </source>
</reference>
<dbReference type="NCBIfam" id="NF041278">
    <property type="entry name" value="CmcJ_NvfI_EfuI"/>
    <property type="match status" value="1"/>
</dbReference>
<proteinExistence type="inferred from homology"/>
<dbReference type="PANTHER" id="PTHR34598:SF3">
    <property type="entry name" value="OXIDOREDUCTASE AN1597"/>
    <property type="match status" value="1"/>
</dbReference>
<dbReference type="STRING" id="149040.A0A194X3L0"/>
<dbReference type="InParanoid" id="A0A194X3L0"/>
<dbReference type="PANTHER" id="PTHR34598">
    <property type="entry name" value="BLL6449 PROTEIN"/>
    <property type="match status" value="1"/>
</dbReference>
<dbReference type="RefSeq" id="XP_018069138.1">
    <property type="nucleotide sequence ID" value="XM_018222730.1"/>
</dbReference>
<dbReference type="GO" id="GO:0016491">
    <property type="term" value="F:oxidoreductase activity"/>
    <property type="evidence" value="ECO:0007669"/>
    <property type="project" value="InterPro"/>
</dbReference>
<dbReference type="EMBL" id="KQ947419">
    <property type="protein sequence ID" value="KUJ14783.1"/>
    <property type="molecule type" value="Genomic_DNA"/>
</dbReference>
<sequence length="291" mass="33137">MAATLTATPSAHVFEKQDVATHINFWKKLDTPPKVIDLTQPNAEQDAANAKEHDDPHPVTVHDVRGEEQNYTLAKNGFQYVSHEVPDLKDLSGEEEVKRVLVPLTEELVKKTTGAFKTIVLQTRIRNVAEAGQKDRLAENFPAYGPHCDMTPVGAENTLQNVIQDPEALAALKAGRVMVINVWRPLKIITRDPLSLCDWQSVEEQNDIVPNRMIFRPGIWHEFGKIAYSEKQKWCYLSQQRPDEPVLFMQYDNKSNYGGLSLPHTAFVDSRFVEEEPRQSIEIKMYAFLKE</sequence>
<evidence type="ECO:0000313" key="2">
    <source>
        <dbReference type="EMBL" id="KUJ14783.1"/>
    </source>
</evidence>
<accession>A0A194X3L0</accession>
<evidence type="ECO:0000256" key="1">
    <source>
        <dbReference type="ARBA" id="ARBA00023604"/>
    </source>
</evidence>
<dbReference type="KEGG" id="psco:LY89DRAFT_783868"/>
<dbReference type="AlphaFoldDB" id="A0A194X3L0"/>
<protein>
    <submittedName>
        <fullName evidence="2">Uncharacterized protein</fullName>
    </submittedName>
</protein>
<dbReference type="Proteomes" id="UP000070700">
    <property type="component" value="Unassembled WGS sequence"/>
</dbReference>
<dbReference type="InterPro" id="IPR044053">
    <property type="entry name" value="AsaB-like"/>
</dbReference>
<comment type="similarity">
    <text evidence="1">Belongs to the asaB hydroxylase/desaturase family.</text>
</comment>
<evidence type="ECO:0000313" key="3">
    <source>
        <dbReference type="Proteomes" id="UP000070700"/>
    </source>
</evidence>
<keyword evidence="3" id="KW-1185">Reference proteome</keyword>
<dbReference type="GeneID" id="28832456"/>
<gene>
    <name evidence="2" type="ORF">LY89DRAFT_783868</name>
</gene>
<name>A0A194X3L0_MOLSC</name>
<organism evidence="2 3">
    <name type="scientific">Mollisia scopiformis</name>
    <name type="common">Conifer needle endophyte fungus</name>
    <name type="synonym">Phialocephala scopiformis</name>
    <dbReference type="NCBI Taxonomy" id="149040"/>
    <lineage>
        <taxon>Eukaryota</taxon>
        <taxon>Fungi</taxon>
        <taxon>Dikarya</taxon>
        <taxon>Ascomycota</taxon>
        <taxon>Pezizomycotina</taxon>
        <taxon>Leotiomycetes</taxon>
        <taxon>Helotiales</taxon>
        <taxon>Mollisiaceae</taxon>
        <taxon>Mollisia</taxon>
    </lineage>
</organism>
<dbReference type="OrthoDB" id="412788at2759"/>